<dbReference type="Proteomes" id="UP000306719">
    <property type="component" value="Unassembled WGS sequence"/>
</dbReference>
<sequence>MLSSRGEKHSPPSLFVNNRLGIIMGIVFKLLPVFLAGVFFHAALGHFLHYKGMEELLDEIMTQAQSAMLLALPALFLFAILVLFRKYLFRLFGWKVEASLDAAVEPAFNALNAALSKDKAGFLNHSSDIVKELVSWWSTSNANRFMIGAILGLIAAFTATVTTLLLLRQLEIMQVQVEEQKSYNRATRITENVKLFYGQNHAPALRSAALSELFEMQVKGFDLRGANFEGVKAEALNFSSFDLLGANFKGARLAGSNFSQADLASSEFSSESILDSVNLSGASLFQSKLADVMFDEVQLFDANLGNADLTRAGFGHASMSGLEANTGPVGNRKCVTNGRASLRTEWDIASGGQSGVTPRATRFDYAALFHVRLSGARLDGASFKNANITGLHMHHAYAPGVNFSDSKLFGVYFTCANLDSAQFNRAGKHEGLGVSGNFANTSLENTSWQGATLYDVNFSHAQLTCADFTGATVVNPESDRASLVLSGADLRGAIGLDDTLLSHACGDSKTRLPDYVSTRLKACPQTRIVSKALCDAMPMKSWASLAHVHSEEAITSRNEYCENNNLKCP</sequence>
<dbReference type="EMBL" id="PNCJ01000061">
    <property type="protein sequence ID" value="TMP30619.1"/>
    <property type="molecule type" value="Genomic_DNA"/>
</dbReference>
<evidence type="ECO:0000256" key="1">
    <source>
        <dbReference type="SAM" id="Phobius"/>
    </source>
</evidence>
<evidence type="ECO:0008006" key="4">
    <source>
        <dbReference type="Google" id="ProtNLM"/>
    </source>
</evidence>
<feature type="transmembrane region" description="Helical" evidence="1">
    <location>
        <begin position="20"/>
        <end position="44"/>
    </location>
</feature>
<comment type="caution">
    <text evidence="2">The sequence shown here is derived from an EMBL/GenBank/DDBJ whole genome shotgun (WGS) entry which is preliminary data.</text>
</comment>
<dbReference type="InterPro" id="IPR051082">
    <property type="entry name" value="Pentapeptide-BTB/POZ_domain"/>
</dbReference>
<organism evidence="2 3">
    <name type="scientific">Pseudoalteromonas rubra</name>
    <dbReference type="NCBI Taxonomy" id="43658"/>
    <lineage>
        <taxon>Bacteria</taxon>
        <taxon>Pseudomonadati</taxon>
        <taxon>Pseudomonadota</taxon>
        <taxon>Gammaproteobacteria</taxon>
        <taxon>Alteromonadales</taxon>
        <taxon>Pseudoalteromonadaceae</taxon>
        <taxon>Pseudoalteromonas</taxon>
    </lineage>
</organism>
<dbReference type="PANTHER" id="PTHR14136:SF17">
    <property type="entry name" value="BTB_POZ DOMAIN-CONTAINING PROTEIN KCTD9"/>
    <property type="match status" value="1"/>
</dbReference>
<dbReference type="Pfam" id="PF00805">
    <property type="entry name" value="Pentapeptide"/>
    <property type="match status" value="4"/>
</dbReference>
<proteinExistence type="predicted"/>
<feature type="transmembrane region" description="Helical" evidence="1">
    <location>
        <begin position="145"/>
        <end position="167"/>
    </location>
</feature>
<accession>A0A5S3WQ31</accession>
<keyword evidence="1" id="KW-0472">Membrane</keyword>
<reference evidence="3" key="2">
    <citation type="submission" date="2019-06" db="EMBL/GenBank/DDBJ databases">
        <title>Co-occurence of chitin degradation, pigmentation and bioactivity in marine Pseudoalteromonas.</title>
        <authorList>
            <person name="Sonnenschein E.C."/>
            <person name="Bech P.K."/>
        </authorList>
    </citation>
    <scope>NUCLEOTIDE SEQUENCE [LARGE SCALE GENOMIC DNA]</scope>
    <source>
        <strain evidence="3">S2599</strain>
    </source>
</reference>
<name>A0A5S3WQ31_9GAMM</name>
<protein>
    <recommendedName>
        <fullName evidence="4">Pentapeptide repeat-containing protein</fullName>
    </recommendedName>
</protein>
<dbReference type="InterPro" id="IPR001646">
    <property type="entry name" value="5peptide_repeat"/>
</dbReference>
<dbReference type="OrthoDB" id="2602524at2"/>
<evidence type="ECO:0000313" key="3">
    <source>
        <dbReference type="Proteomes" id="UP000306719"/>
    </source>
</evidence>
<keyword evidence="1" id="KW-0812">Transmembrane</keyword>
<evidence type="ECO:0000313" key="2">
    <source>
        <dbReference type="EMBL" id="TMP30619.1"/>
    </source>
</evidence>
<reference evidence="2 3" key="1">
    <citation type="submission" date="2018-01" db="EMBL/GenBank/DDBJ databases">
        <authorList>
            <person name="Paulsen S."/>
            <person name="Gram L.K."/>
        </authorList>
    </citation>
    <scope>NUCLEOTIDE SEQUENCE [LARGE SCALE GENOMIC DNA]</scope>
    <source>
        <strain evidence="2 3">S2599</strain>
    </source>
</reference>
<keyword evidence="1" id="KW-1133">Transmembrane helix</keyword>
<dbReference type="AlphaFoldDB" id="A0A5S3WQ31"/>
<dbReference type="SUPFAM" id="SSF141571">
    <property type="entry name" value="Pentapeptide repeat-like"/>
    <property type="match status" value="2"/>
</dbReference>
<feature type="transmembrane region" description="Helical" evidence="1">
    <location>
        <begin position="64"/>
        <end position="84"/>
    </location>
</feature>
<gene>
    <name evidence="2" type="ORF">CWB98_23130</name>
</gene>
<dbReference type="PANTHER" id="PTHR14136">
    <property type="entry name" value="BTB_POZ DOMAIN-CONTAINING PROTEIN KCTD9"/>
    <property type="match status" value="1"/>
</dbReference>
<dbReference type="Gene3D" id="2.160.20.80">
    <property type="entry name" value="E3 ubiquitin-protein ligase SopA"/>
    <property type="match status" value="3"/>
</dbReference>